<evidence type="ECO:0000259" key="1">
    <source>
        <dbReference type="Pfam" id="PF01370"/>
    </source>
</evidence>
<evidence type="ECO:0000313" key="2">
    <source>
        <dbReference type="EMBL" id="ABG52392.1"/>
    </source>
</evidence>
<name>Q10ZD2_TRIEI</name>
<dbReference type="AlphaFoldDB" id="Q10ZD2"/>
<dbReference type="PANTHER" id="PTHR48079">
    <property type="entry name" value="PROTEIN YEEZ"/>
    <property type="match status" value="1"/>
</dbReference>
<sequence>MKAFVTGASGFIGANLVRLLLQQGYAVRSLVRPTSRLDNLQGLDIEVVVGDLNDSYLFELIEGCQVLFHVAAHYSLWQKDKELLYKNNVLGTRNVLAAARRAKIERTVYTSSVAAIGVGVSSTVVDETYQSPLKKLVGDYKKSKFLAEQEAMRAVTLGQDVVIVNPTAPVGAWDIKPTPTGDIIVRFLRRQMPVYVDTGLNIIDVRDVAWGHLLALERGKSGDRYILGNQNLTLKELLDLLQEVTGLPAPRQTIPIWLPLTIAWVDEKILAPLGKQPSIPLDGVRMSQKKMYYDASKAIKKLGLPQSSIRVALENAINWFDI</sequence>
<dbReference type="PANTHER" id="PTHR48079:SF6">
    <property type="entry name" value="NAD(P)-BINDING DOMAIN-CONTAINING PROTEIN-RELATED"/>
    <property type="match status" value="1"/>
</dbReference>
<dbReference type="CDD" id="cd05228">
    <property type="entry name" value="AR_FR_like_1_SDR_e"/>
    <property type="match status" value="1"/>
</dbReference>
<dbReference type="EMBL" id="CP000393">
    <property type="protein sequence ID" value="ABG52392.1"/>
    <property type="molecule type" value="Genomic_DNA"/>
</dbReference>
<dbReference type="SUPFAM" id="SSF51735">
    <property type="entry name" value="NAD(P)-binding Rossmann-fold domains"/>
    <property type="match status" value="1"/>
</dbReference>
<dbReference type="FunFam" id="3.40.50.720:FF:000425">
    <property type="entry name" value="NAD(P)-binding Rossmann-fold superfamily protein"/>
    <property type="match status" value="1"/>
</dbReference>
<dbReference type="InterPro" id="IPR036291">
    <property type="entry name" value="NAD(P)-bd_dom_sf"/>
</dbReference>
<dbReference type="NCBIfam" id="TIGR03466">
    <property type="entry name" value="HpnA"/>
    <property type="match status" value="1"/>
</dbReference>
<dbReference type="InterPro" id="IPR017829">
    <property type="entry name" value="Hopanoid-assoc_sugar_epimerase"/>
</dbReference>
<proteinExistence type="predicted"/>
<dbReference type="STRING" id="203124.Tery_3280"/>
<dbReference type="Gene3D" id="3.40.50.720">
    <property type="entry name" value="NAD(P)-binding Rossmann-like Domain"/>
    <property type="match status" value="1"/>
</dbReference>
<dbReference type="InterPro" id="IPR051783">
    <property type="entry name" value="NAD(P)-dependent_oxidoreduct"/>
</dbReference>
<dbReference type="Pfam" id="PF01370">
    <property type="entry name" value="Epimerase"/>
    <property type="match status" value="1"/>
</dbReference>
<dbReference type="HOGENOM" id="CLU_007383_6_0_3"/>
<accession>Q10ZD2</accession>
<gene>
    <name evidence="2" type="ordered locus">Tery_3280</name>
</gene>
<dbReference type="GO" id="GO:0004029">
    <property type="term" value="F:aldehyde dehydrogenase (NAD+) activity"/>
    <property type="evidence" value="ECO:0007669"/>
    <property type="project" value="TreeGrafter"/>
</dbReference>
<feature type="domain" description="NAD-dependent epimerase/dehydratase" evidence="1">
    <location>
        <begin position="4"/>
        <end position="228"/>
    </location>
</feature>
<reference evidence="2" key="1">
    <citation type="submission" date="2006-06" db="EMBL/GenBank/DDBJ databases">
        <title>Complete sequence of Trichodesmium erythraeum IMS101.</title>
        <authorList>
            <consortium name="US DOE Joint Genome Institute"/>
            <person name="Copeland A."/>
            <person name="Lucas S."/>
            <person name="Lapidus A."/>
            <person name="Barry K."/>
            <person name="Detter J.C."/>
            <person name="Glavina del Rio T."/>
            <person name="Hammon N."/>
            <person name="Israni S."/>
            <person name="Dalin E."/>
            <person name="Tice H."/>
            <person name="Pitluck S."/>
            <person name="Kiss H."/>
            <person name="Munk A.C."/>
            <person name="Brettin T."/>
            <person name="Bruce D."/>
            <person name="Han C."/>
            <person name="Tapia R."/>
            <person name="Gilna P."/>
            <person name="Schmutz J."/>
            <person name="Larimer F."/>
            <person name="Land M."/>
            <person name="Hauser L."/>
            <person name="Kyrpides N."/>
            <person name="Kim E."/>
            <person name="Richardson P."/>
        </authorList>
    </citation>
    <scope>NUCLEOTIDE SEQUENCE [LARGE SCALE GENOMIC DNA]</scope>
    <source>
        <strain evidence="2">IMS101</strain>
    </source>
</reference>
<dbReference type="KEGG" id="ter:Tery_3280"/>
<organism evidence="2">
    <name type="scientific">Trichodesmium erythraeum (strain IMS101)</name>
    <dbReference type="NCBI Taxonomy" id="203124"/>
    <lineage>
        <taxon>Bacteria</taxon>
        <taxon>Bacillati</taxon>
        <taxon>Cyanobacteriota</taxon>
        <taxon>Cyanophyceae</taxon>
        <taxon>Oscillatoriophycideae</taxon>
        <taxon>Oscillatoriales</taxon>
        <taxon>Microcoleaceae</taxon>
        <taxon>Trichodesmium</taxon>
    </lineage>
</organism>
<dbReference type="GO" id="GO:0005737">
    <property type="term" value="C:cytoplasm"/>
    <property type="evidence" value="ECO:0007669"/>
    <property type="project" value="TreeGrafter"/>
</dbReference>
<dbReference type="RefSeq" id="WP_011612737.1">
    <property type="nucleotide sequence ID" value="NC_008312.1"/>
</dbReference>
<dbReference type="eggNOG" id="COG0451">
    <property type="taxonomic scope" value="Bacteria"/>
</dbReference>
<protein>
    <submittedName>
        <fullName evidence="2">NAD-dependent epimerase/dehydratase</fullName>
    </submittedName>
</protein>
<dbReference type="InterPro" id="IPR001509">
    <property type="entry name" value="Epimerase_deHydtase"/>
</dbReference>
<dbReference type="OrthoDB" id="9807212at2"/>